<proteinExistence type="predicted"/>
<dbReference type="PANTHER" id="PTHR43194">
    <property type="entry name" value="HYDROLASE ALPHA/BETA FOLD FAMILY"/>
    <property type="match status" value="1"/>
</dbReference>
<dbReference type="InterPro" id="IPR000073">
    <property type="entry name" value="AB_hydrolase_1"/>
</dbReference>
<feature type="domain" description="AB hydrolase-1" evidence="2">
    <location>
        <begin position="181"/>
        <end position="300"/>
    </location>
</feature>
<dbReference type="InterPro" id="IPR050228">
    <property type="entry name" value="Carboxylesterase_BioH"/>
</dbReference>
<reference evidence="4" key="1">
    <citation type="journal article" date="2019" name="Nat. Commun.">
        <title>Expansion of phycobilisome linker gene families in mesophilic red algae.</title>
        <authorList>
            <person name="Lee J."/>
            <person name="Kim D."/>
            <person name="Bhattacharya D."/>
            <person name="Yoon H.S."/>
        </authorList>
    </citation>
    <scope>NUCLEOTIDE SEQUENCE [LARGE SCALE GENOMIC DNA]</scope>
    <source>
        <strain evidence="4">CCMP 1328</strain>
    </source>
</reference>
<dbReference type="Gene3D" id="3.40.50.1820">
    <property type="entry name" value="alpha/beta hydrolase"/>
    <property type="match status" value="1"/>
</dbReference>
<dbReference type="AlphaFoldDB" id="A0A5J4Z9G5"/>
<accession>A0A5J4Z9G5</accession>
<evidence type="ECO:0000313" key="3">
    <source>
        <dbReference type="EMBL" id="KAA8499975.1"/>
    </source>
</evidence>
<evidence type="ECO:0000259" key="2">
    <source>
        <dbReference type="Pfam" id="PF00561"/>
    </source>
</evidence>
<name>A0A5J4Z9G5_PORPP</name>
<dbReference type="Proteomes" id="UP000324585">
    <property type="component" value="Unassembled WGS sequence"/>
</dbReference>
<evidence type="ECO:0000256" key="1">
    <source>
        <dbReference type="SAM" id="MobiDB-lite"/>
    </source>
</evidence>
<dbReference type="OrthoDB" id="6431331at2759"/>
<evidence type="ECO:0000313" key="4">
    <source>
        <dbReference type="Proteomes" id="UP000324585"/>
    </source>
</evidence>
<organism evidence="3 4">
    <name type="scientific">Porphyridium purpureum</name>
    <name type="common">Red alga</name>
    <name type="synonym">Porphyridium cruentum</name>
    <dbReference type="NCBI Taxonomy" id="35688"/>
    <lineage>
        <taxon>Eukaryota</taxon>
        <taxon>Rhodophyta</taxon>
        <taxon>Bangiophyceae</taxon>
        <taxon>Porphyridiales</taxon>
        <taxon>Porphyridiaceae</taxon>
        <taxon>Porphyridium</taxon>
    </lineage>
</organism>
<dbReference type="SUPFAM" id="SSF53474">
    <property type="entry name" value="alpha/beta-Hydrolases"/>
    <property type="match status" value="1"/>
</dbReference>
<dbReference type="InterPro" id="IPR029058">
    <property type="entry name" value="AB_hydrolase_fold"/>
</dbReference>
<dbReference type="PANTHER" id="PTHR43194:SF2">
    <property type="entry name" value="PEROXISOMAL MEMBRANE PROTEIN LPX1"/>
    <property type="match status" value="1"/>
</dbReference>
<dbReference type="OMA" id="CRRITIV"/>
<protein>
    <submittedName>
        <fullName evidence="3">Haloalkane dehalogenase</fullName>
    </submittedName>
</protein>
<keyword evidence="4" id="KW-1185">Reference proteome</keyword>
<dbReference type="Pfam" id="PF00561">
    <property type="entry name" value="Abhydrolase_1"/>
    <property type="match status" value="1"/>
</dbReference>
<comment type="caution">
    <text evidence="3">The sequence shown here is derived from an EMBL/GenBank/DDBJ whole genome shotgun (WGS) entry which is preliminary data.</text>
</comment>
<dbReference type="EMBL" id="VRMN01000001">
    <property type="protein sequence ID" value="KAA8499975.1"/>
    <property type="molecule type" value="Genomic_DNA"/>
</dbReference>
<feature type="region of interest" description="Disordered" evidence="1">
    <location>
        <begin position="68"/>
        <end position="94"/>
    </location>
</feature>
<gene>
    <name evidence="3" type="ORF">FVE85_7560</name>
</gene>
<sequence>MAIAFLVPSALGTAHGRAAGGVRAEDLQRCWRLREAGSDVRAPAHDAEHEERIAAKRAERQARLDAVERGVREAPPARQAKAPSDDAQLQSEDGSYGSNATGLFGWVNNNPSSKNAVYVGSFKGDGGNVGEMVKAIRGKGRTPEGFDVVVPNPSKSKSKPNVSMYVRKFGERNASRPNRAPIVCVHGILATSWAYRALLEMLGKDGYECYAFDWVCCGYSDLVQPGADYAFKQEVIEQTFANLLTALELDDRKITLVSQGWVMNQYAVNWALDHPERVSEIVLMNGPLMPDTKLPFVLQQYKLPLVQQFVAQDAMRSERFLEAGSNYLMSVEDAERYREPFLESMFPGLAVVAIMRAYDPKRVTQALFDKCVSTDIPLRVVFGTNDKYVRTASAEQFCADTGAALYPIGNAGFTVQDDYPQEVAKAMKTFLV</sequence>